<dbReference type="CDD" id="cd02696">
    <property type="entry name" value="MurNAc-LAA"/>
    <property type="match status" value="1"/>
</dbReference>
<keyword evidence="3" id="KW-1185">Reference proteome</keyword>
<dbReference type="InterPro" id="IPR050695">
    <property type="entry name" value="N-acetylmuramoyl_amidase_3"/>
</dbReference>
<evidence type="ECO:0000313" key="2">
    <source>
        <dbReference type="EMBL" id="MBU5593385.1"/>
    </source>
</evidence>
<evidence type="ECO:0000259" key="1">
    <source>
        <dbReference type="SMART" id="SM00646"/>
    </source>
</evidence>
<dbReference type="RefSeq" id="WP_216458044.1">
    <property type="nucleotide sequence ID" value="NZ_JAHLQL010000009.1"/>
</dbReference>
<evidence type="ECO:0000313" key="3">
    <source>
        <dbReference type="Proteomes" id="UP000736583"/>
    </source>
</evidence>
<accession>A0ABS6F4E8</accession>
<dbReference type="Pfam" id="PF01520">
    <property type="entry name" value="Amidase_3"/>
    <property type="match status" value="1"/>
</dbReference>
<reference evidence="2 3" key="1">
    <citation type="submission" date="2021-06" db="EMBL/GenBank/DDBJ databases">
        <authorList>
            <person name="Sun Q."/>
            <person name="Li D."/>
        </authorList>
    </citation>
    <scope>NUCLEOTIDE SEQUENCE [LARGE SCALE GENOMIC DNA]</scope>
    <source>
        <strain evidence="2 3">MSJ-4</strain>
    </source>
</reference>
<dbReference type="PANTHER" id="PTHR30404">
    <property type="entry name" value="N-ACETYLMURAMOYL-L-ALANINE AMIDASE"/>
    <property type="match status" value="1"/>
</dbReference>
<dbReference type="SMART" id="SM00646">
    <property type="entry name" value="Ami_3"/>
    <property type="match status" value="1"/>
</dbReference>
<organism evidence="2 3">
    <name type="scientific">Clostridium simiarum</name>
    <dbReference type="NCBI Taxonomy" id="2841506"/>
    <lineage>
        <taxon>Bacteria</taxon>
        <taxon>Bacillati</taxon>
        <taxon>Bacillota</taxon>
        <taxon>Clostridia</taxon>
        <taxon>Eubacteriales</taxon>
        <taxon>Clostridiaceae</taxon>
        <taxon>Clostridium</taxon>
    </lineage>
</organism>
<dbReference type="Proteomes" id="UP000736583">
    <property type="component" value="Unassembled WGS sequence"/>
</dbReference>
<name>A0ABS6F4E8_9CLOT</name>
<sequence length="326" mass="36548">MYLDKGTLISGDAGHNCSPDIGANGYKLEDNLTKEVWNLIQDKLNSKGYLTKDCTPWNMNFNSVSDSLHFRVKVANDSRSKLHLCIHFNAGGGTGVECFISGNKDLEKELATKICNEISNLGYSNRGVKVGNLYVPKYTSMPCILIECSFVDSKQDMERYNANDISEAIVRAITTPTNNLTQKQLSHFSYPNNAKVVGDFLYVRDVMGNIIPEQRVDIGDIITVLNINYEKQLAFVEYPTPHGIRTGYVTNATNCIRYCYQDEYSNGSTPEVVYDENSNRIGSLDPFEKATPLYRKSGKLNIVYNTSKGKNSKSGYVTYNGKFNKF</sequence>
<comment type="caution">
    <text evidence="2">The sequence shown here is derived from an EMBL/GenBank/DDBJ whole genome shotgun (WGS) entry which is preliminary data.</text>
</comment>
<proteinExistence type="predicted"/>
<feature type="domain" description="MurNAc-LAA" evidence="1">
    <location>
        <begin position="72"/>
        <end position="174"/>
    </location>
</feature>
<dbReference type="EMBL" id="JAHLQL010000009">
    <property type="protein sequence ID" value="MBU5593385.1"/>
    <property type="molecule type" value="Genomic_DNA"/>
</dbReference>
<protein>
    <submittedName>
        <fullName evidence="2">N-acetylmuramoyl-L-alanine amidase</fullName>
    </submittedName>
</protein>
<dbReference type="InterPro" id="IPR002508">
    <property type="entry name" value="MurNAc-LAA_cat"/>
</dbReference>
<dbReference type="PANTHER" id="PTHR30404:SF8">
    <property type="entry name" value="AUTOLYSIN PH-RELATED"/>
    <property type="match status" value="1"/>
</dbReference>
<gene>
    <name evidence="2" type="ORF">KQI89_16685</name>
</gene>